<dbReference type="AlphaFoldDB" id="A0A426Y4Y2"/>
<protein>
    <submittedName>
        <fullName evidence="1">Uncharacterized protein</fullName>
    </submittedName>
</protein>
<dbReference type="PANTHER" id="PTHR33593">
    <property type="entry name" value="DUF1442 FAMILY PROTEIN"/>
    <property type="match status" value="1"/>
</dbReference>
<proteinExistence type="predicted"/>
<dbReference type="EMBL" id="AMZH03014928">
    <property type="protein sequence ID" value="RRT46828.1"/>
    <property type="molecule type" value="Genomic_DNA"/>
</dbReference>
<dbReference type="Proteomes" id="UP000287651">
    <property type="component" value="Unassembled WGS sequence"/>
</dbReference>
<dbReference type="InterPro" id="IPR009902">
    <property type="entry name" value="DUF1442"/>
</dbReference>
<comment type="caution">
    <text evidence="1">The sequence shown here is derived from an EMBL/GenBank/DDBJ whole genome shotgun (WGS) entry which is preliminary data.</text>
</comment>
<organism evidence="1 2">
    <name type="scientific">Ensete ventricosum</name>
    <name type="common">Abyssinian banana</name>
    <name type="synonym">Musa ensete</name>
    <dbReference type="NCBI Taxonomy" id="4639"/>
    <lineage>
        <taxon>Eukaryota</taxon>
        <taxon>Viridiplantae</taxon>
        <taxon>Streptophyta</taxon>
        <taxon>Embryophyta</taxon>
        <taxon>Tracheophyta</taxon>
        <taxon>Spermatophyta</taxon>
        <taxon>Magnoliopsida</taxon>
        <taxon>Liliopsida</taxon>
        <taxon>Zingiberales</taxon>
        <taxon>Musaceae</taxon>
        <taxon>Ensete</taxon>
    </lineage>
</organism>
<feature type="non-terminal residue" evidence="1">
    <location>
        <position position="146"/>
    </location>
</feature>
<evidence type="ECO:0000313" key="1">
    <source>
        <dbReference type="EMBL" id="RRT46828.1"/>
    </source>
</evidence>
<dbReference type="Pfam" id="PF07279">
    <property type="entry name" value="DUF1442"/>
    <property type="match status" value="1"/>
</dbReference>
<name>A0A426Y4Y2_ENSVE</name>
<evidence type="ECO:0000313" key="2">
    <source>
        <dbReference type="Proteomes" id="UP000287651"/>
    </source>
</evidence>
<gene>
    <name evidence="1" type="ORF">B296_00054194</name>
</gene>
<dbReference type="PANTHER" id="PTHR33593:SF2">
    <property type="entry name" value="ANKYRIN REPEAT_KH DOMAIN PROTEIN (DUF1442)"/>
    <property type="match status" value="1"/>
</dbReference>
<sequence>MKLVWCPETALKAYVDAVKALAERGLEERSVAELVSAMAGGWKAQLVVEAWARDAGAATGVGLRAAVEHVRGRHVCVVPDEQWAAEYVGAMRRAGSSVEAESVAVGEAEGAMRELEGVDLMVVDCRRRDAKTVLREVRPGARGMVV</sequence>
<reference evidence="1 2" key="1">
    <citation type="journal article" date="2014" name="Agronomy (Basel)">
        <title>A Draft Genome Sequence for Ensete ventricosum, the Drought-Tolerant Tree Against Hunger.</title>
        <authorList>
            <person name="Harrison J."/>
            <person name="Moore K.A."/>
            <person name="Paszkiewicz K."/>
            <person name="Jones T."/>
            <person name="Grant M."/>
            <person name="Ambacheew D."/>
            <person name="Muzemil S."/>
            <person name="Studholme D.J."/>
        </authorList>
    </citation>
    <scope>NUCLEOTIDE SEQUENCE [LARGE SCALE GENOMIC DNA]</scope>
</reference>
<accession>A0A426Y4Y2</accession>